<proteinExistence type="predicted"/>
<protein>
    <recommendedName>
        <fullName evidence="2">LamG-like jellyroll fold domain-containing protein</fullName>
    </recommendedName>
</protein>
<dbReference type="Pfam" id="PF13385">
    <property type="entry name" value="Laminin_G_3"/>
    <property type="match status" value="1"/>
</dbReference>
<dbReference type="AlphaFoldDB" id="A0A5J4SY19"/>
<dbReference type="Gene3D" id="2.60.120.200">
    <property type="match status" value="2"/>
</dbReference>
<sequence length="401" mass="44752">MDATNVILNLPFDESAGSTIAYDYSRNRADGEVSGTQFVSGRNGNAIRFDGNATCEVQKNILPNLNAEFSMVMWVQAGGIECGSPAKLIWLLNFTGLDNYVEAPIEAKPGTWYSLGLTRRGAVFNFYVNSSLVQTVNNAGTLCGVSLNQDYYGGEYGLGLLDDVKFYKVALTQSDLIQELSNSKQQAYFLDGVDFKEYGVYVSDSDGVVNRPKLKAMASLSWDNYHGETVDLNHKFYEPREITLSCFVKAHSKSEFIMRVSAFEQLFDKQGTQRLVIDIHPIKPLIYEVYCKDEITIAKKWNDELMVGTFKLKLVEPEPVKRILKHMRVGESTKTCTITLSTLKLVNIFWGDGAVSYDVSGNNTTISHDYATNGDYFPVITGCIDEITSFTTNAIVVWNKL</sequence>
<evidence type="ECO:0008006" key="2">
    <source>
        <dbReference type="Google" id="ProtNLM"/>
    </source>
</evidence>
<dbReference type="InterPro" id="IPR013320">
    <property type="entry name" value="ConA-like_dom_sf"/>
</dbReference>
<name>A0A5J4SY19_9ZZZZ</name>
<evidence type="ECO:0000313" key="1">
    <source>
        <dbReference type="EMBL" id="KAA6350907.1"/>
    </source>
</evidence>
<reference evidence="1" key="1">
    <citation type="submission" date="2019-03" db="EMBL/GenBank/DDBJ databases">
        <title>Single cell metagenomics reveals metabolic interactions within the superorganism composed of flagellate Streblomastix strix and complex community of Bacteroidetes bacteria on its surface.</title>
        <authorList>
            <person name="Treitli S.C."/>
            <person name="Kolisko M."/>
            <person name="Husnik F."/>
            <person name="Keeling P."/>
            <person name="Hampl V."/>
        </authorList>
    </citation>
    <scope>NUCLEOTIDE SEQUENCE</scope>
    <source>
        <strain evidence="1">STM</strain>
    </source>
</reference>
<accession>A0A5J4SY19</accession>
<organism evidence="1">
    <name type="scientific">termite gut metagenome</name>
    <dbReference type="NCBI Taxonomy" id="433724"/>
    <lineage>
        <taxon>unclassified sequences</taxon>
        <taxon>metagenomes</taxon>
        <taxon>organismal metagenomes</taxon>
    </lineage>
</organism>
<dbReference type="SUPFAM" id="SSF49899">
    <property type="entry name" value="Concanavalin A-like lectins/glucanases"/>
    <property type="match status" value="1"/>
</dbReference>
<gene>
    <name evidence="1" type="ORF">EZS27_001754</name>
</gene>
<dbReference type="EMBL" id="SNRY01000021">
    <property type="protein sequence ID" value="KAA6350907.1"/>
    <property type="molecule type" value="Genomic_DNA"/>
</dbReference>
<comment type="caution">
    <text evidence="1">The sequence shown here is derived from an EMBL/GenBank/DDBJ whole genome shotgun (WGS) entry which is preliminary data.</text>
</comment>